<feature type="domain" description="BPL/LPL catalytic" evidence="4">
    <location>
        <begin position="9"/>
        <end position="202"/>
    </location>
</feature>
<evidence type="ECO:0000313" key="5">
    <source>
        <dbReference type="EMBL" id="QXQ13288.1"/>
    </source>
</evidence>
<evidence type="ECO:0000313" key="6">
    <source>
        <dbReference type="Proteomes" id="UP000887023"/>
    </source>
</evidence>
<gene>
    <name evidence="5" type="ORF">KV203_15650</name>
</gene>
<dbReference type="EMBL" id="CP079105">
    <property type="protein sequence ID" value="QXQ13288.1"/>
    <property type="molecule type" value="Genomic_DNA"/>
</dbReference>
<reference evidence="5" key="1">
    <citation type="submission" date="2021-07" db="EMBL/GenBank/DDBJ databases">
        <title>Candidatus Kaistella beijingensis sp. nov. isolated from a municipal wastewater treatment plant is involved in sludge foaming.</title>
        <authorList>
            <person name="Song Y."/>
            <person name="Liu S.-J."/>
        </authorList>
    </citation>
    <scope>NUCLEOTIDE SEQUENCE</scope>
    <source>
        <strain evidence="5">DSM 43998</strain>
    </source>
</reference>
<dbReference type="InterPro" id="IPR004143">
    <property type="entry name" value="BPL_LPL_catalytic"/>
</dbReference>
<organism evidence="5 6">
    <name type="scientific">Skermania pinensis</name>
    <dbReference type="NCBI Taxonomy" id="39122"/>
    <lineage>
        <taxon>Bacteria</taxon>
        <taxon>Bacillati</taxon>
        <taxon>Actinomycetota</taxon>
        <taxon>Actinomycetes</taxon>
        <taxon>Mycobacteriales</taxon>
        <taxon>Gordoniaceae</taxon>
        <taxon>Skermania</taxon>
    </lineage>
</organism>
<accession>A0ABX8S6C5</accession>
<keyword evidence="2" id="KW-0092">Biotin</keyword>
<dbReference type="NCBIfam" id="TIGR00121">
    <property type="entry name" value="birA_ligase"/>
    <property type="match status" value="1"/>
</dbReference>
<dbReference type="Proteomes" id="UP000887023">
    <property type="component" value="Chromosome"/>
</dbReference>
<dbReference type="CDD" id="cd16442">
    <property type="entry name" value="BPL"/>
    <property type="match status" value="1"/>
</dbReference>
<dbReference type="SUPFAM" id="SSF55681">
    <property type="entry name" value="Class II aaRS and biotin synthetases"/>
    <property type="match status" value="1"/>
</dbReference>
<dbReference type="InterPro" id="IPR004408">
    <property type="entry name" value="Biotin_CoA_COase_ligase"/>
</dbReference>
<dbReference type="Pfam" id="PF03099">
    <property type="entry name" value="BPL_LplA_LipB"/>
    <property type="match status" value="1"/>
</dbReference>
<protein>
    <recommendedName>
        <fullName evidence="3">biotin--[biotin carboxyl-carrier protein] ligase</fullName>
        <ecNumber evidence="3">6.3.4.15</ecNumber>
    </recommendedName>
</protein>
<name>A0ABX8S6C5_9ACTN</name>
<dbReference type="EC" id="6.3.4.15" evidence="3"/>
<dbReference type="InterPro" id="IPR003142">
    <property type="entry name" value="BPL_C"/>
</dbReference>
<dbReference type="PANTHER" id="PTHR12835:SF5">
    <property type="entry name" value="BIOTIN--PROTEIN LIGASE"/>
    <property type="match status" value="1"/>
</dbReference>
<sequence length="267" mass="27929">MTTLPDRRPLVADVLRAGLDRAADFYSAVEVTARTGSTNADLLARAGDPAADRTVLIADCQDHGRGRHSRSWQAPPRSQVALSVLLRLPGAEPARLGWLPLLTGVAVVDALRRVAGVPAGLKWPNDVLIGERKVAGILAEVGATGPVPVVVVGVGINVDLTSDELPVPHATSLALAGARTTDRNVVAQAVLAELADRITDWQRDGWAVADPAAAYRERCVTLGTPVRAELPGGTTITGIADDVDRNGRLLIDGTAVSAADVTHLRAQ</sequence>
<evidence type="ECO:0000256" key="2">
    <source>
        <dbReference type="ARBA" id="ARBA00023267"/>
    </source>
</evidence>
<evidence type="ECO:0000259" key="4">
    <source>
        <dbReference type="PROSITE" id="PS51733"/>
    </source>
</evidence>
<evidence type="ECO:0000256" key="1">
    <source>
        <dbReference type="ARBA" id="ARBA00022598"/>
    </source>
</evidence>
<dbReference type="Pfam" id="PF02237">
    <property type="entry name" value="BPL_C"/>
    <property type="match status" value="1"/>
</dbReference>
<keyword evidence="1 5" id="KW-0436">Ligase</keyword>
<dbReference type="RefSeq" id="WP_066472971.1">
    <property type="nucleotide sequence ID" value="NZ_CBCRUZ010000008.1"/>
</dbReference>
<dbReference type="GO" id="GO:0004077">
    <property type="term" value="F:biotin--[biotin carboxyl-carrier protein] ligase activity"/>
    <property type="evidence" value="ECO:0007669"/>
    <property type="project" value="UniProtKB-EC"/>
</dbReference>
<evidence type="ECO:0000256" key="3">
    <source>
        <dbReference type="ARBA" id="ARBA00024227"/>
    </source>
</evidence>
<dbReference type="Gene3D" id="2.30.30.100">
    <property type="match status" value="1"/>
</dbReference>
<dbReference type="Gene3D" id="3.30.930.10">
    <property type="entry name" value="Bira Bifunctional Protein, Domain 2"/>
    <property type="match status" value="1"/>
</dbReference>
<proteinExistence type="predicted"/>
<dbReference type="PROSITE" id="PS51733">
    <property type="entry name" value="BPL_LPL_CATALYTIC"/>
    <property type="match status" value="1"/>
</dbReference>
<dbReference type="InterPro" id="IPR045864">
    <property type="entry name" value="aa-tRNA-synth_II/BPL/LPL"/>
</dbReference>
<keyword evidence="6" id="KW-1185">Reference proteome</keyword>
<dbReference type="PANTHER" id="PTHR12835">
    <property type="entry name" value="BIOTIN PROTEIN LIGASE"/>
    <property type="match status" value="1"/>
</dbReference>